<dbReference type="EMBL" id="CP042467">
    <property type="protein sequence ID" value="QED28461.1"/>
    <property type="molecule type" value="Genomic_DNA"/>
</dbReference>
<dbReference type="Gene3D" id="1.20.1290.30">
    <property type="match status" value="1"/>
</dbReference>
<evidence type="ECO:0000313" key="2">
    <source>
        <dbReference type="Proteomes" id="UP000321595"/>
    </source>
</evidence>
<dbReference type="AlphaFoldDB" id="A0A5B8XT67"/>
<gene>
    <name evidence="1" type="ORF">FRD01_14705</name>
</gene>
<keyword evidence="2" id="KW-1185">Reference proteome</keyword>
<protein>
    <submittedName>
        <fullName evidence="1">Uncharacterized protein</fullName>
    </submittedName>
</protein>
<sequence>MLSDEAILQEALDTILVMINPSSGMGHPNDKKKVVWTFKILKKHNIPIDSNVVRQTMLAAGMMVDKANEIKEAAERVSNGGRFQGIGTTSPLRHDIFQRWKDRALERTKFGEVDSEEAAAERESKEFFFTAEGTSSRSLAVSKALELASQYGSLAMMIPTKSNLSNYGDIFGDTALKALGKNGKARVIVDSRSFIVHLVPATQYTSFNTPSDVMLIFDCPFDAVEKVLYNDMSVKSIVYVPWTADEFASAQKTPKSKQL</sequence>
<proteinExistence type="predicted"/>
<dbReference type="InterPro" id="IPR037210">
    <property type="entry name" value="YoaC-like_sf"/>
</dbReference>
<dbReference type="KEGG" id="bbae:FRD01_14705"/>
<name>A0A5B8XT67_9DELT</name>
<dbReference type="OrthoDB" id="6702210at2"/>
<evidence type="ECO:0000313" key="1">
    <source>
        <dbReference type="EMBL" id="QED28461.1"/>
    </source>
</evidence>
<accession>A0A5B8XT67</accession>
<reference evidence="1 2" key="1">
    <citation type="submission" date="2019-08" db="EMBL/GenBank/DDBJ databases">
        <authorList>
            <person name="Liang Q."/>
        </authorList>
    </citation>
    <scope>NUCLEOTIDE SEQUENCE [LARGE SCALE GENOMIC DNA]</scope>
    <source>
        <strain evidence="1 2">V1718</strain>
    </source>
</reference>
<dbReference type="RefSeq" id="WP_146960905.1">
    <property type="nucleotide sequence ID" value="NZ_CP042467.1"/>
</dbReference>
<dbReference type="Proteomes" id="UP000321595">
    <property type="component" value="Chromosome"/>
</dbReference>
<organism evidence="1 2">
    <name type="scientific">Microvenator marinus</name>
    <dbReference type="NCBI Taxonomy" id="2600177"/>
    <lineage>
        <taxon>Bacteria</taxon>
        <taxon>Deltaproteobacteria</taxon>
        <taxon>Bradymonadales</taxon>
        <taxon>Microvenatoraceae</taxon>
        <taxon>Microvenator</taxon>
    </lineage>
</organism>